<feature type="chain" id="PRO_5022947784" description="Ice-binding protein C-terminal domain-containing protein" evidence="1">
    <location>
        <begin position="30"/>
        <end position="256"/>
    </location>
</feature>
<evidence type="ECO:0000259" key="2">
    <source>
        <dbReference type="Pfam" id="PF07589"/>
    </source>
</evidence>
<keyword evidence="4" id="KW-1185">Reference proteome</keyword>
<dbReference type="OrthoDB" id="280419at2"/>
<gene>
    <name evidence="3" type="ORF">Mal64_12750</name>
</gene>
<protein>
    <recommendedName>
        <fullName evidence="2">Ice-binding protein C-terminal domain-containing protein</fullName>
    </recommendedName>
</protein>
<name>A0A5C5ZV50_9BACT</name>
<reference evidence="3 4" key="1">
    <citation type="submission" date="2019-02" db="EMBL/GenBank/DDBJ databases">
        <title>Deep-cultivation of Planctomycetes and their phenomic and genomic characterization uncovers novel biology.</title>
        <authorList>
            <person name="Wiegand S."/>
            <person name="Jogler M."/>
            <person name="Boedeker C."/>
            <person name="Pinto D."/>
            <person name="Vollmers J."/>
            <person name="Rivas-Marin E."/>
            <person name="Kohn T."/>
            <person name="Peeters S.H."/>
            <person name="Heuer A."/>
            <person name="Rast P."/>
            <person name="Oberbeckmann S."/>
            <person name="Bunk B."/>
            <person name="Jeske O."/>
            <person name="Meyerdierks A."/>
            <person name="Storesund J.E."/>
            <person name="Kallscheuer N."/>
            <person name="Luecker S."/>
            <person name="Lage O.M."/>
            <person name="Pohl T."/>
            <person name="Merkel B.J."/>
            <person name="Hornburger P."/>
            <person name="Mueller R.-W."/>
            <person name="Bruemmer F."/>
            <person name="Labrenz M."/>
            <person name="Spormann A.M."/>
            <person name="Op Den Camp H."/>
            <person name="Overmann J."/>
            <person name="Amann R."/>
            <person name="Jetten M.S.M."/>
            <person name="Mascher T."/>
            <person name="Medema M.H."/>
            <person name="Devos D.P."/>
            <person name="Kaster A.-K."/>
            <person name="Ovreas L."/>
            <person name="Rohde M."/>
            <person name="Galperin M.Y."/>
            <person name="Jogler C."/>
        </authorList>
    </citation>
    <scope>NUCLEOTIDE SEQUENCE [LARGE SCALE GENOMIC DNA]</scope>
    <source>
        <strain evidence="3 4">Mal64</strain>
    </source>
</reference>
<dbReference type="AlphaFoldDB" id="A0A5C5ZV50"/>
<evidence type="ECO:0000313" key="3">
    <source>
        <dbReference type="EMBL" id="TWT90877.1"/>
    </source>
</evidence>
<dbReference type="Pfam" id="PF07589">
    <property type="entry name" value="PEP-CTERM"/>
    <property type="match status" value="1"/>
</dbReference>
<keyword evidence="1" id="KW-0732">Signal</keyword>
<dbReference type="EMBL" id="SJPQ01000001">
    <property type="protein sequence ID" value="TWT90877.1"/>
    <property type="molecule type" value="Genomic_DNA"/>
</dbReference>
<feature type="signal peptide" evidence="1">
    <location>
        <begin position="1"/>
        <end position="29"/>
    </location>
</feature>
<evidence type="ECO:0000313" key="4">
    <source>
        <dbReference type="Proteomes" id="UP000315440"/>
    </source>
</evidence>
<dbReference type="Proteomes" id="UP000315440">
    <property type="component" value="Unassembled WGS sequence"/>
</dbReference>
<dbReference type="RefSeq" id="WP_146398148.1">
    <property type="nucleotide sequence ID" value="NZ_SJPQ01000001.1"/>
</dbReference>
<sequence precursor="true">MTVTQLWRSGAACALAACLLGAITTPALAAGVSLAPDADARLANDSNRGATSNTGSEGQWEVRWHEAPRVRIGYVRYDITGVDPSLFQYATLSGNFTGSSYNGPSSGGMWNVYGLNDDVVADSGILGNDWGESDVNYSNAAGVDNAAAEGTFAFTSDVELLGTLSFDGVDVQPLPFMSNTNDLDLTDFLNDDTDGLVTFLFMDVAQNGHEYRINSKEGSTADGHGPTMLNFVPEPTSALLAVLGLAGLARSRRNRG</sequence>
<evidence type="ECO:0000256" key="1">
    <source>
        <dbReference type="SAM" id="SignalP"/>
    </source>
</evidence>
<comment type="caution">
    <text evidence="3">The sequence shown here is derived from an EMBL/GenBank/DDBJ whole genome shotgun (WGS) entry which is preliminary data.</text>
</comment>
<feature type="domain" description="Ice-binding protein C-terminal" evidence="2">
    <location>
        <begin position="232"/>
        <end position="253"/>
    </location>
</feature>
<dbReference type="InterPro" id="IPR013424">
    <property type="entry name" value="Ice-binding_C"/>
</dbReference>
<accession>A0A5C5ZV50</accession>
<organism evidence="3 4">
    <name type="scientific">Pseudobythopirellula maris</name>
    <dbReference type="NCBI Taxonomy" id="2527991"/>
    <lineage>
        <taxon>Bacteria</taxon>
        <taxon>Pseudomonadati</taxon>
        <taxon>Planctomycetota</taxon>
        <taxon>Planctomycetia</taxon>
        <taxon>Pirellulales</taxon>
        <taxon>Lacipirellulaceae</taxon>
        <taxon>Pseudobythopirellula</taxon>
    </lineage>
</organism>
<proteinExistence type="predicted"/>